<feature type="signal peptide" evidence="2">
    <location>
        <begin position="1"/>
        <end position="25"/>
    </location>
</feature>
<comment type="caution">
    <text evidence="3">The sequence shown here is derived from an EMBL/GenBank/DDBJ whole genome shotgun (WGS) entry which is preliminary data.</text>
</comment>
<proteinExistence type="predicted"/>
<dbReference type="Gene3D" id="1.25.40.10">
    <property type="entry name" value="Tetratricopeptide repeat domain"/>
    <property type="match status" value="2"/>
</dbReference>
<dbReference type="PROSITE" id="PS51257">
    <property type="entry name" value="PROKAR_LIPOPROTEIN"/>
    <property type="match status" value="1"/>
</dbReference>
<feature type="repeat" description="TPR" evidence="1">
    <location>
        <begin position="203"/>
        <end position="236"/>
    </location>
</feature>
<feature type="repeat" description="TPR" evidence="1">
    <location>
        <begin position="237"/>
        <end position="270"/>
    </location>
</feature>
<dbReference type="PANTHER" id="PTHR12558">
    <property type="entry name" value="CELL DIVISION CYCLE 16,23,27"/>
    <property type="match status" value="1"/>
</dbReference>
<dbReference type="EMBL" id="PPSX01000063">
    <property type="protein sequence ID" value="RZQ52199.1"/>
    <property type="molecule type" value="Genomic_DNA"/>
</dbReference>
<dbReference type="RefSeq" id="WP_130256473.1">
    <property type="nucleotide sequence ID" value="NZ_PPSX01000063.1"/>
</dbReference>
<evidence type="ECO:0000313" key="4">
    <source>
        <dbReference type="Proteomes" id="UP000291338"/>
    </source>
</evidence>
<dbReference type="Pfam" id="PF13181">
    <property type="entry name" value="TPR_8"/>
    <property type="match status" value="1"/>
</dbReference>
<dbReference type="SMART" id="SM00028">
    <property type="entry name" value="TPR"/>
    <property type="match status" value="4"/>
</dbReference>
<evidence type="ECO:0000256" key="1">
    <source>
        <dbReference type="PROSITE-ProRule" id="PRU00339"/>
    </source>
</evidence>
<sequence length="391" mass="44989">MKAIVLNHFIAIACLFFLGCQSVQTPPPAIDYQLLNSNQFELKPIESQENIFALNDDIKVKLDQYIKGNSSTIRQAKQLLNFLMHNGDNSLAYQSGANLVASEAFYNLNANCLSLSILSFSLAEHLGLDAQFQRVHIPEYWDQSQGYSLLTGHVNLVISQSNRREENNNIYFFSPTSITVDFDPNSREEKFITSKISKDRITAMFYNNKGAMHMIKAQYDLAYSYFKAAIEVDPAYSGSWGNLGILYRINNMYELAERTYKHALFVDPNNNTALGNTAILYRLTERENQAEQIETQLEIKRKNNPYYLIVKGNEALAKDELNQAIHFFNEARKLDKNIHDSYFGLAKVYYYLGNMDRAERYLKLALKNAEFLHDRKRYKGKLAAFKYLASR</sequence>
<accession>A0A4Q7IL42</accession>
<dbReference type="PANTHER" id="PTHR12558:SF13">
    <property type="entry name" value="CELL DIVISION CYCLE PROTEIN 27 HOMOLOG"/>
    <property type="match status" value="1"/>
</dbReference>
<dbReference type="Proteomes" id="UP000291338">
    <property type="component" value="Unassembled WGS sequence"/>
</dbReference>
<protein>
    <submittedName>
        <fullName evidence="3">Uncharacterized protein</fullName>
    </submittedName>
</protein>
<feature type="chain" id="PRO_5020272172" evidence="2">
    <location>
        <begin position="26"/>
        <end position="391"/>
    </location>
</feature>
<dbReference type="InterPro" id="IPR011990">
    <property type="entry name" value="TPR-like_helical_dom_sf"/>
</dbReference>
<keyword evidence="2" id="KW-0732">Signal</keyword>
<dbReference type="PROSITE" id="PS50005">
    <property type="entry name" value="TPR"/>
    <property type="match status" value="2"/>
</dbReference>
<organism evidence="3 4">
    <name type="scientific">Pseudoalteromonas phenolica</name>
    <dbReference type="NCBI Taxonomy" id="161398"/>
    <lineage>
        <taxon>Bacteria</taxon>
        <taxon>Pseudomonadati</taxon>
        <taxon>Pseudomonadota</taxon>
        <taxon>Gammaproteobacteria</taxon>
        <taxon>Alteromonadales</taxon>
        <taxon>Pseudoalteromonadaceae</taxon>
        <taxon>Pseudoalteromonas</taxon>
    </lineage>
</organism>
<name>A0A4Q7IL42_9GAMM</name>
<evidence type="ECO:0000256" key="2">
    <source>
        <dbReference type="SAM" id="SignalP"/>
    </source>
</evidence>
<dbReference type="SUPFAM" id="SSF48452">
    <property type="entry name" value="TPR-like"/>
    <property type="match status" value="1"/>
</dbReference>
<dbReference type="AlphaFoldDB" id="A0A4Q7IL42"/>
<reference evidence="3 4" key="1">
    <citation type="submission" date="2018-01" db="EMBL/GenBank/DDBJ databases">
        <title>Co-occurrence of chitin degradation, pigmentation and bioactivity in marine Pseudoalteromonas.</title>
        <authorList>
            <person name="Paulsen S."/>
            <person name="Gram L."/>
            <person name="Machado H."/>
        </authorList>
    </citation>
    <scope>NUCLEOTIDE SEQUENCE [LARGE SCALE GENOMIC DNA]</scope>
    <source>
        <strain evidence="3 4">S3898</strain>
    </source>
</reference>
<dbReference type="InterPro" id="IPR019734">
    <property type="entry name" value="TPR_rpt"/>
</dbReference>
<gene>
    <name evidence="3" type="ORF">C1E23_15675</name>
</gene>
<dbReference type="Pfam" id="PF13431">
    <property type="entry name" value="TPR_17"/>
    <property type="match status" value="1"/>
</dbReference>
<keyword evidence="1" id="KW-0802">TPR repeat</keyword>
<evidence type="ECO:0000313" key="3">
    <source>
        <dbReference type="EMBL" id="RZQ52199.1"/>
    </source>
</evidence>